<feature type="domain" description="Phosphoribosyl-dephospho-CoA transferase MdcG C-terminal" evidence="3">
    <location>
        <begin position="84"/>
        <end position="202"/>
    </location>
</feature>
<evidence type="ECO:0000313" key="6">
    <source>
        <dbReference type="Proteomes" id="UP000198157"/>
    </source>
</evidence>
<evidence type="ECO:0000256" key="1">
    <source>
        <dbReference type="ARBA" id="ARBA00022679"/>
    </source>
</evidence>
<accession>A0A246HKM7</accession>
<feature type="domain" description="Phosphoribosyl-dephospho-CoA transferase MdcG N-terminal" evidence="4">
    <location>
        <begin position="2"/>
        <end position="80"/>
    </location>
</feature>
<protein>
    <submittedName>
        <fullName evidence="5">Malonate decarboxylase holo-[acyl-carrier-protein] synthase</fullName>
    </submittedName>
</protein>
<proteinExistence type="predicted"/>
<dbReference type="Proteomes" id="UP000198157">
    <property type="component" value="Unassembled WGS sequence"/>
</dbReference>
<keyword evidence="2" id="KW-0548">Nucleotidyltransferase</keyword>
<dbReference type="InterPro" id="IPR017557">
    <property type="entry name" value="Holo-ACP_synthase"/>
</dbReference>
<dbReference type="OrthoDB" id="5985862at2"/>
<sequence>MRRHDLVWLDPQAPWQVLTAGADARLRAWAQARLPFVVARRDRASDEHQVRFGVPLPLAEHRQRLSLRVAPSAVLRCAPPPPLAEVAADIGPAWRERLHGLVTVTASLPVAPRVFGSAAWQHLTGLPYLHDDSDLDLLFEVADTQHADQIVAVLQHHERQHPLRLDGELRFPGDRAINWREYASGAKRVMVKGNDACWLVPREALAAWKVAA</sequence>
<reference evidence="5 6" key="1">
    <citation type="submission" date="2017-06" db="EMBL/GenBank/DDBJ databases">
        <authorList>
            <person name="Kim H.J."/>
            <person name="Triplett B.A."/>
        </authorList>
    </citation>
    <scope>NUCLEOTIDE SEQUENCE [LARGE SCALE GENOMIC DNA]</scope>
    <source>
        <strain evidence="5 6">13146</strain>
    </source>
</reference>
<dbReference type="GO" id="GO:0016779">
    <property type="term" value="F:nucleotidyltransferase activity"/>
    <property type="evidence" value="ECO:0007669"/>
    <property type="project" value="UniProtKB-KW"/>
</dbReference>
<gene>
    <name evidence="5" type="primary">mdcG</name>
    <name evidence="5" type="ORF">CEE60_13295</name>
</gene>
<dbReference type="EMBL" id="NIVS01000032">
    <property type="protein sequence ID" value="OWQ52290.1"/>
    <property type="molecule type" value="Genomic_DNA"/>
</dbReference>
<keyword evidence="1" id="KW-0808">Transferase</keyword>
<dbReference type="Pfam" id="PF20866">
    <property type="entry name" value="MdcG_N"/>
    <property type="match status" value="1"/>
</dbReference>
<organism evidence="5 6">
    <name type="scientific">Stenotrophomonas maltophilia</name>
    <name type="common">Pseudomonas maltophilia</name>
    <name type="synonym">Xanthomonas maltophilia</name>
    <dbReference type="NCBI Taxonomy" id="40324"/>
    <lineage>
        <taxon>Bacteria</taxon>
        <taxon>Pseudomonadati</taxon>
        <taxon>Pseudomonadota</taxon>
        <taxon>Gammaproteobacteria</taxon>
        <taxon>Lysobacterales</taxon>
        <taxon>Lysobacteraceae</taxon>
        <taxon>Stenotrophomonas</taxon>
        <taxon>Stenotrophomonas maltophilia group</taxon>
    </lineage>
</organism>
<dbReference type="NCBIfam" id="TIGR03135">
    <property type="entry name" value="malonate_mdcG"/>
    <property type="match status" value="1"/>
</dbReference>
<name>A0A246HKM7_STEMA</name>
<evidence type="ECO:0000256" key="2">
    <source>
        <dbReference type="ARBA" id="ARBA00022695"/>
    </source>
</evidence>
<evidence type="ECO:0000259" key="3">
    <source>
        <dbReference type="Pfam" id="PF10620"/>
    </source>
</evidence>
<evidence type="ECO:0000313" key="5">
    <source>
        <dbReference type="EMBL" id="OWQ52290.1"/>
    </source>
</evidence>
<dbReference type="AlphaFoldDB" id="A0A246HKM7"/>
<dbReference type="InterPro" id="IPR049180">
    <property type="entry name" value="MdcG_C"/>
</dbReference>
<dbReference type="Pfam" id="PF10620">
    <property type="entry name" value="MdcG"/>
    <property type="match status" value="1"/>
</dbReference>
<dbReference type="InterPro" id="IPR048903">
    <property type="entry name" value="MdcG_N"/>
</dbReference>
<comment type="caution">
    <text evidence="5">The sequence shown here is derived from an EMBL/GenBank/DDBJ whole genome shotgun (WGS) entry which is preliminary data.</text>
</comment>
<evidence type="ECO:0000259" key="4">
    <source>
        <dbReference type="Pfam" id="PF20866"/>
    </source>
</evidence>